<dbReference type="GO" id="GO:0016763">
    <property type="term" value="F:pentosyltransferase activity"/>
    <property type="evidence" value="ECO:0007669"/>
    <property type="project" value="InterPro"/>
</dbReference>
<comment type="pathway">
    <text evidence="11">Cell wall biogenesis; peptidoglycan biosynthesis.</text>
</comment>
<dbReference type="Pfam" id="PF00912">
    <property type="entry name" value="Transgly"/>
    <property type="match status" value="1"/>
</dbReference>
<dbReference type="GO" id="GO:0071555">
    <property type="term" value="P:cell wall organization"/>
    <property type="evidence" value="ECO:0007669"/>
    <property type="project" value="UniProtKB-KW"/>
</dbReference>
<dbReference type="GO" id="GO:0005886">
    <property type="term" value="C:plasma membrane"/>
    <property type="evidence" value="ECO:0007669"/>
    <property type="project" value="UniProtKB-SubCell"/>
</dbReference>
<comment type="subcellular location">
    <subcellularLocation>
        <location evidence="11">Cell inner membrane</location>
        <topology evidence="11">Single-pass membrane protein</topology>
    </subcellularLocation>
</comment>
<gene>
    <name evidence="13" type="primary">pbpG_2</name>
    <name evidence="11" type="synonym">mtgA</name>
    <name evidence="13" type="ORF">ROJ8625_03565</name>
</gene>
<evidence type="ECO:0000256" key="9">
    <source>
        <dbReference type="ARBA" id="ARBA00023136"/>
    </source>
</evidence>
<evidence type="ECO:0000256" key="4">
    <source>
        <dbReference type="ARBA" id="ARBA00022679"/>
    </source>
</evidence>
<dbReference type="SUPFAM" id="SSF53955">
    <property type="entry name" value="Lysozyme-like"/>
    <property type="match status" value="1"/>
</dbReference>
<dbReference type="RefSeq" id="WP_143535167.1">
    <property type="nucleotide sequence ID" value="NZ_FWFK01000007.1"/>
</dbReference>
<dbReference type="GO" id="GO:0009252">
    <property type="term" value="P:peptidoglycan biosynthetic process"/>
    <property type="evidence" value="ECO:0007669"/>
    <property type="project" value="UniProtKB-UniRule"/>
</dbReference>
<dbReference type="GO" id="GO:0008360">
    <property type="term" value="P:regulation of cell shape"/>
    <property type="evidence" value="ECO:0007669"/>
    <property type="project" value="UniProtKB-KW"/>
</dbReference>
<proteinExistence type="inferred from homology"/>
<feature type="transmembrane region" description="Helical" evidence="11">
    <location>
        <begin position="32"/>
        <end position="51"/>
    </location>
</feature>
<sequence length="247" mass="26916">MATSRSRKSSAGSASKGPERPRIRPMAFLGRWIFRAILAVILLGALGVGLYRGVNPPTTIYMLQEQRRLGGIERDWADADSIAPVMLRAAVAAEDANFCRHWGFDMNAIRLAIEEGGSRGASTISQQTVKNVFLWHGRTWTRKAFEAALTPAIEAAWPKRRILEIYLNVAEFDEGVFGIEAAAQHHFGVAAADLDARQSALLAAVLPNPKERSAAAPSSFVDRRARAIRDGAATIDRDGRADCFQSG</sequence>
<dbReference type="InterPro" id="IPR036950">
    <property type="entry name" value="PBP_transglycosylase"/>
</dbReference>
<keyword evidence="3 11" id="KW-0328">Glycosyltransferase</keyword>
<accession>A0A1X7A2Y5</accession>
<dbReference type="NCBIfam" id="TIGR02070">
    <property type="entry name" value="mono_pep_trsgly"/>
    <property type="match status" value="1"/>
</dbReference>
<dbReference type="PANTHER" id="PTHR30400:SF0">
    <property type="entry name" value="BIOSYNTHETIC PEPTIDOGLYCAN TRANSGLYCOSYLASE"/>
    <property type="match status" value="1"/>
</dbReference>
<dbReference type="PANTHER" id="PTHR30400">
    <property type="entry name" value="MONOFUNCTIONAL BIOSYNTHETIC PEPTIDOGLYCAN TRANSGLYCOSYLASE"/>
    <property type="match status" value="1"/>
</dbReference>
<keyword evidence="6 11" id="KW-0133">Cell shape</keyword>
<keyword evidence="2 11" id="KW-0997">Cell inner membrane</keyword>
<reference evidence="13 14" key="1">
    <citation type="submission" date="2017-03" db="EMBL/GenBank/DDBJ databases">
        <authorList>
            <person name="Afonso C.L."/>
            <person name="Miller P.J."/>
            <person name="Scott M.A."/>
            <person name="Spackman E."/>
            <person name="Goraichik I."/>
            <person name="Dimitrov K.M."/>
            <person name="Suarez D.L."/>
            <person name="Swayne D.E."/>
        </authorList>
    </citation>
    <scope>NUCLEOTIDE SEQUENCE [LARGE SCALE GENOMIC DNA]</scope>
    <source>
        <strain evidence="13 14">CECT 8625</strain>
    </source>
</reference>
<evidence type="ECO:0000256" key="3">
    <source>
        <dbReference type="ARBA" id="ARBA00022676"/>
    </source>
</evidence>
<evidence type="ECO:0000259" key="12">
    <source>
        <dbReference type="Pfam" id="PF00912"/>
    </source>
</evidence>
<evidence type="ECO:0000313" key="13">
    <source>
        <dbReference type="EMBL" id="SLN68630.1"/>
    </source>
</evidence>
<keyword evidence="10 11" id="KW-0961">Cell wall biogenesis/degradation</keyword>
<keyword evidence="9 11" id="KW-0472">Membrane</keyword>
<keyword evidence="14" id="KW-1185">Reference proteome</keyword>
<dbReference type="InterPro" id="IPR001264">
    <property type="entry name" value="Glyco_trans_51"/>
</dbReference>
<protein>
    <recommendedName>
        <fullName evidence="11">Biosynthetic peptidoglycan transglycosylase</fullName>
        <ecNumber evidence="11">2.4.99.28</ecNumber>
    </recommendedName>
    <alternativeName>
        <fullName evidence="11">Glycan polymerase</fullName>
    </alternativeName>
    <alternativeName>
        <fullName evidence="11">Peptidoglycan glycosyltransferase MtgA</fullName>
        <shortName evidence="11">PGT</shortName>
    </alternativeName>
</protein>
<keyword evidence="7 11" id="KW-0573">Peptidoglycan synthesis</keyword>
<dbReference type="EMBL" id="FWFK01000007">
    <property type="protein sequence ID" value="SLN68630.1"/>
    <property type="molecule type" value="Genomic_DNA"/>
</dbReference>
<keyword evidence="8 11" id="KW-1133">Transmembrane helix</keyword>
<dbReference type="UniPathway" id="UPA00219"/>
<name>A0A1X7A2Y5_9RHOB</name>
<dbReference type="OrthoDB" id="9766909at2"/>
<dbReference type="InterPro" id="IPR011812">
    <property type="entry name" value="Pep_trsgly"/>
</dbReference>
<dbReference type="InterPro" id="IPR023346">
    <property type="entry name" value="Lysozyme-like_dom_sf"/>
</dbReference>
<comment type="catalytic activity">
    <reaction evidence="11">
        <text>[GlcNAc-(1-&gt;4)-Mur2Ac(oyl-L-Ala-gamma-D-Glu-L-Lys-D-Ala-D-Ala)](n)-di-trans,octa-cis-undecaprenyl diphosphate + beta-D-GlcNAc-(1-&gt;4)-Mur2Ac(oyl-L-Ala-gamma-D-Glu-L-Lys-D-Ala-D-Ala)-di-trans,octa-cis-undecaprenyl diphosphate = [GlcNAc-(1-&gt;4)-Mur2Ac(oyl-L-Ala-gamma-D-Glu-L-Lys-D-Ala-D-Ala)](n+1)-di-trans,octa-cis-undecaprenyl diphosphate + di-trans,octa-cis-undecaprenyl diphosphate + H(+)</text>
        <dbReference type="Rhea" id="RHEA:23708"/>
        <dbReference type="Rhea" id="RHEA-COMP:9602"/>
        <dbReference type="Rhea" id="RHEA-COMP:9603"/>
        <dbReference type="ChEBI" id="CHEBI:15378"/>
        <dbReference type="ChEBI" id="CHEBI:58405"/>
        <dbReference type="ChEBI" id="CHEBI:60033"/>
        <dbReference type="ChEBI" id="CHEBI:78435"/>
        <dbReference type="EC" id="2.4.99.28"/>
    </reaction>
</comment>
<evidence type="ECO:0000313" key="14">
    <source>
        <dbReference type="Proteomes" id="UP000193570"/>
    </source>
</evidence>
<dbReference type="AlphaFoldDB" id="A0A1X7A2Y5"/>
<comment type="function">
    <text evidence="11">Peptidoglycan polymerase that catalyzes glycan chain elongation from lipid-linked precursors.</text>
</comment>
<evidence type="ECO:0000256" key="6">
    <source>
        <dbReference type="ARBA" id="ARBA00022960"/>
    </source>
</evidence>
<keyword evidence="5 11" id="KW-0812">Transmembrane</keyword>
<evidence type="ECO:0000256" key="8">
    <source>
        <dbReference type="ARBA" id="ARBA00022989"/>
    </source>
</evidence>
<dbReference type="HAMAP" id="MF_00766">
    <property type="entry name" value="PGT_MtgA"/>
    <property type="match status" value="1"/>
</dbReference>
<organism evidence="13 14">
    <name type="scientific">Roseivivax jejudonensis</name>
    <dbReference type="NCBI Taxonomy" id="1529041"/>
    <lineage>
        <taxon>Bacteria</taxon>
        <taxon>Pseudomonadati</taxon>
        <taxon>Pseudomonadota</taxon>
        <taxon>Alphaproteobacteria</taxon>
        <taxon>Rhodobacterales</taxon>
        <taxon>Roseobacteraceae</taxon>
        <taxon>Roseivivax</taxon>
    </lineage>
</organism>
<evidence type="ECO:0000256" key="5">
    <source>
        <dbReference type="ARBA" id="ARBA00022692"/>
    </source>
</evidence>
<evidence type="ECO:0000256" key="1">
    <source>
        <dbReference type="ARBA" id="ARBA00022475"/>
    </source>
</evidence>
<evidence type="ECO:0000256" key="7">
    <source>
        <dbReference type="ARBA" id="ARBA00022984"/>
    </source>
</evidence>
<evidence type="ECO:0000256" key="2">
    <source>
        <dbReference type="ARBA" id="ARBA00022519"/>
    </source>
</evidence>
<evidence type="ECO:0000256" key="11">
    <source>
        <dbReference type="HAMAP-Rule" id="MF_00766"/>
    </source>
</evidence>
<dbReference type="Proteomes" id="UP000193570">
    <property type="component" value="Unassembled WGS sequence"/>
</dbReference>
<evidence type="ECO:0000256" key="10">
    <source>
        <dbReference type="ARBA" id="ARBA00023316"/>
    </source>
</evidence>
<dbReference type="GO" id="GO:0008955">
    <property type="term" value="F:peptidoglycan glycosyltransferase activity"/>
    <property type="evidence" value="ECO:0007669"/>
    <property type="project" value="UniProtKB-UniRule"/>
</dbReference>
<dbReference type="EC" id="2.4.99.28" evidence="11"/>
<keyword evidence="4 11" id="KW-0808">Transferase</keyword>
<keyword evidence="1 11" id="KW-1003">Cell membrane</keyword>
<feature type="domain" description="Glycosyl transferase family 51" evidence="12">
    <location>
        <begin position="72"/>
        <end position="228"/>
    </location>
</feature>
<dbReference type="GO" id="GO:0009274">
    <property type="term" value="C:peptidoglycan-based cell wall"/>
    <property type="evidence" value="ECO:0007669"/>
    <property type="project" value="InterPro"/>
</dbReference>
<dbReference type="Gene3D" id="1.10.3810.10">
    <property type="entry name" value="Biosynthetic peptidoglycan transglycosylase-like"/>
    <property type="match status" value="1"/>
</dbReference>
<comment type="similarity">
    <text evidence="11">Belongs to the glycosyltransferase 51 family.</text>
</comment>